<feature type="domain" description="Protein SirB1 N-terminal" evidence="1">
    <location>
        <begin position="184"/>
        <end position="291"/>
    </location>
</feature>
<dbReference type="HOGENOM" id="CLU_580660_0_0_1"/>
<dbReference type="KEGG" id="ehx:EMIHUDRAFT_121482"/>
<dbReference type="GeneID" id="17251661"/>
<reference evidence="2" key="2">
    <citation type="submission" date="2024-10" db="UniProtKB">
        <authorList>
            <consortium name="EnsemblProtists"/>
        </authorList>
    </citation>
    <scope>IDENTIFICATION</scope>
</reference>
<dbReference type="PANTHER" id="PTHR31350:SF21">
    <property type="entry name" value="F-BOX ONLY PROTEIN 21"/>
    <property type="match status" value="1"/>
</dbReference>
<organism evidence="2 3">
    <name type="scientific">Emiliania huxleyi (strain CCMP1516)</name>
    <dbReference type="NCBI Taxonomy" id="280463"/>
    <lineage>
        <taxon>Eukaryota</taxon>
        <taxon>Haptista</taxon>
        <taxon>Haptophyta</taxon>
        <taxon>Prymnesiophyceae</taxon>
        <taxon>Isochrysidales</taxon>
        <taxon>Noelaerhabdaceae</taxon>
        <taxon>Emiliania</taxon>
    </lineage>
</organism>
<dbReference type="InterPro" id="IPR032698">
    <property type="entry name" value="SirB1_N"/>
</dbReference>
<dbReference type="Pfam" id="PF13369">
    <property type="entry name" value="Transglut_core2"/>
    <property type="match status" value="1"/>
</dbReference>
<dbReference type="RefSeq" id="XP_005757938.1">
    <property type="nucleotide sequence ID" value="XM_005757881.1"/>
</dbReference>
<proteinExistence type="predicted"/>
<sequence>MVAHGPVLRTLYGSLLRTARSIEALTNKHNAHFVGQVLRRSTIKQFAEASLVSLVSKPFSAADGSSPASLVREAFRGRGRHLAATEARSTCPPSHSLDDAFAALRIGNDILSWLRLNGTLHRLHETDADVLEGACAIADALRGDGEHCLRGTLAEIERYATEAADSCVESLLEADSVARGEVEDLLEIADEVKTLLEADGARLAGDAAGRLRTLQRINTILYDKLGLKGHYGSGDFADISRGSGIDQALARRRGLPIALCVIYRAVASRLGLPVQVTNFPNHVLLRLETEGEGAVQTAEGSEAEAGAGVDVSAVTGLFVADYGPHGPEVVDVQVGRYWGEVRLVATKVTGDAHVPVRSASSLLLTFGEARGSDAAAPPLLFERCDPAGLWFVDAFRGGALLPPQVCAEILARTGMPPDQHAGCLEPAPPASVWARMTRNLWAAARRGGDETKAVFWEGAGCGLDEAAGRAN</sequence>
<dbReference type="EnsemblProtists" id="EOD40324">
    <property type="protein sequence ID" value="EOD40324"/>
    <property type="gene ID" value="EMIHUDRAFT_108529"/>
</dbReference>
<dbReference type="Proteomes" id="UP000013827">
    <property type="component" value="Unassembled WGS sequence"/>
</dbReference>
<dbReference type="PANTHER" id="PTHR31350">
    <property type="entry name" value="SI:DKEY-261L7.2"/>
    <property type="match status" value="1"/>
</dbReference>
<accession>A0A0D3I2M4</accession>
<dbReference type="STRING" id="2903.R1G372"/>
<dbReference type="GeneID" id="17285595"/>
<reference evidence="3" key="1">
    <citation type="journal article" date="2013" name="Nature">
        <title>Pan genome of the phytoplankton Emiliania underpins its global distribution.</title>
        <authorList>
            <person name="Read B.A."/>
            <person name="Kegel J."/>
            <person name="Klute M.J."/>
            <person name="Kuo A."/>
            <person name="Lefebvre S.C."/>
            <person name="Maumus F."/>
            <person name="Mayer C."/>
            <person name="Miller J."/>
            <person name="Monier A."/>
            <person name="Salamov A."/>
            <person name="Young J."/>
            <person name="Aguilar M."/>
            <person name="Claverie J.M."/>
            <person name="Frickenhaus S."/>
            <person name="Gonzalez K."/>
            <person name="Herman E.K."/>
            <person name="Lin Y.C."/>
            <person name="Napier J."/>
            <person name="Ogata H."/>
            <person name="Sarno A.F."/>
            <person name="Shmutz J."/>
            <person name="Schroeder D."/>
            <person name="de Vargas C."/>
            <person name="Verret F."/>
            <person name="von Dassow P."/>
            <person name="Valentin K."/>
            <person name="Van de Peer Y."/>
            <person name="Wheeler G."/>
            <person name="Dacks J.B."/>
            <person name="Delwiche C.F."/>
            <person name="Dyhrman S.T."/>
            <person name="Glockner G."/>
            <person name="John U."/>
            <person name="Richards T."/>
            <person name="Worden A.Z."/>
            <person name="Zhang X."/>
            <person name="Grigoriev I.V."/>
            <person name="Allen A.E."/>
            <person name="Bidle K."/>
            <person name="Borodovsky M."/>
            <person name="Bowler C."/>
            <person name="Brownlee C."/>
            <person name="Cock J.M."/>
            <person name="Elias M."/>
            <person name="Gladyshev V.N."/>
            <person name="Groth M."/>
            <person name="Guda C."/>
            <person name="Hadaegh A."/>
            <person name="Iglesias-Rodriguez M.D."/>
            <person name="Jenkins J."/>
            <person name="Jones B.M."/>
            <person name="Lawson T."/>
            <person name="Leese F."/>
            <person name="Lindquist E."/>
            <person name="Lobanov A."/>
            <person name="Lomsadze A."/>
            <person name="Malik S.B."/>
            <person name="Marsh M.E."/>
            <person name="Mackinder L."/>
            <person name="Mock T."/>
            <person name="Mueller-Roeber B."/>
            <person name="Pagarete A."/>
            <person name="Parker M."/>
            <person name="Probert I."/>
            <person name="Quesneville H."/>
            <person name="Raines C."/>
            <person name="Rensing S.A."/>
            <person name="Riano-Pachon D.M."/>
            <person name="Richier S."/>
            <person name="Rokitta S."/>
            <person name="Shiraiwa Y."/>
            <person name="Soanes D.M."/>
            <person name="van der Giezen M."/>
            <person name="Wahlund T.M."/>
            <person name="Williams B."/>
            <person name="Wilson W."/>
            <person name="Wolfe G."/>
            <person name="Wurch L.L."/>
        </authorList>
    </citation>
    <scope>NUCLEOTIDE SEQUENCE</scope>
</reference>
<dbReference type="PaxDb" id="2903-EOD05509"/>
<dbReference type="KEGG" id="ehx:EMIHUDRAFT_108529"/>
<keyword evidence="3" id="KW-1185">Reference proteome</keyword>
<dbReference type="AlphaFoldDB" id="A0A0D3I2M4"/>
<protein>
    <recommendedName>
        <fullName evidence="1">Protein SirB1 N-terminal domain-containing protein</fullName>
    </recommendedName>
</protein>
<name>A0A0D3I2M4_EMIH1</name>
<dbReference type="RefSeq" id="XP_005792753.1">
    <property type="nucleotide sequence ID" value="XM_005792696.1"/>
</dbReference>
<evidence type="ECO:0000313" key="3">
    <source>
        <dbReference type="Proteomes" id="UP000013827"/>
    </source>
</evidence>
<evidence type="ECO:0000313" key="2">
    <source>
        <dbReference type="EnsemblProtists" id="EOD05509"/>
    </source>
</evidence>
<evidence type="ECO:0000259" key="1">
    <source>
        <dbReference type="Pfam" id="PF13369"/>
    </source>
</evidence>
<dbReference type="EnsemblProtists" id="EOD05509">
    <property type="protein sequence ID" value="EOD05509"/>
    <property type="gene ID" value="EMIHUDRAFT_121482"/>
</dbReference>